<dbReference type="PANTHER" id="PTHR24305:SF166">
    <property type="entry name" value="CYTOCHROME P450 12A4, MITOCHONDRIAL-RELATED"/>
    <property type="match status" value="1"/>
</dbReference>
<name>A0AA35LPG7_9HYPO</name>
<dbReference type="Gene3D" id="1.10.630.10">
    <property type="entry name" value="Cytochrome P450"/>
    <property type="match status" value="2"/>
</dbReference>
<dbReference type="GO" id="GO:0005506">
    <property type="term" value="F:iron ion binding"/>
    <property type="evidence" value="ECO:0007669"/>
    <property type="project" value="InterPro"/>
</dbReference>
<dbReference type="PANTHER" id="PTHR24305">
    <property type="entry name" value="CYTOCHROME P450"/>
    <property type="match status" value="1"/>
</dbReference>
<dbReference type="AlphaFoldDB" id="A0AA35LPG7"/>
<comment type="caution">
    <text evidence="7">The sequence shown here is derived from an EMBL/GenBank/DDBJ whole genome shotgun (WGS) entry which is preliminary data.</text>
</comment>
<evidence type="ECO:0000256" key="3">
    <source>
        <dbReference type="ARBA" id="ARBA00022723"/>
    </source>
</evidence>
<sequence>MLLSPAALVVGISLSAILLLYKFIIYPAFLSPFSNLPAPHWSCHIAPFWLWWAKYFHHENHLLHVNHLAQGVVLRLSPGLLSVSVLEGTPRPLISGGFPNTGYYSPGFAINGANNISTFEDNADHLSRNRIIYNTFSNSFVLSSPTAQYSLNDVKPSNIEEGYANRPKIPSDMFEHNSAAHETSGNTLAYAYDDPSRQPKVQKKLREEPRTLEPLLKPPQAPAEFTFPATKDAVIIETHVKTRKSRQHPRRHDCSAPRLRSSPNHWDFSEPERWDPDRWINAGKEQLGEMCRYFWAFGSGGCMCIGSNFAWFSMKDNVRNVYSNLTTTIHDHGGIMTLIDAYLAGPKGTWARDQV</sequence>
<evidence type="ECO:0008006" key="9">
    <source>
        <dbReference type="Google" id="ProtNLM"/>
    </source>
</evidence>
<evidence type="ECO:0000313" key="7">
    <source>
        <dbReference type="EMBL" id="CAI6014559.1"/>
    </source>
</evidence>
<dbReference type="GO" id="GO:0016705">
    <property type="term" value="F:oxidoreductase activity, acting on paired donors, with incorporation or reduction of molecular oxygen"/>
    <property type="evidence" value="ECO:0007669"/>
    <property type="project" value="InterPro"/>
</dbReference>
<keyword evidence="6" id="KW-0472">Membrane</keyword>
<dbReference type="InterPro" id="IPR036396">
    <property type="entry name" value="Cyt_P450_sf"/>
</dbReference>
<accession>A0AA35LPG7</accession>
<protein>
    <recommendedName>
        <fullName evidence="9">Cytochrome P450</fullName>
    </recommendedName>
</protein>
<feature type="compositionally biased region" description="Basic residues" evidence="5">
    <location>
        <begin position="241"/>
        <end position="251"/>
    </location>
</feature>
<keyword evidence="6" id="KW-1133">Transmembrane helix</keyword>
<proteinExistence type="inferred from homology"/>
<feature type="transmembrane region" description="Helical" evidence="6">
    <location>
        <begin position="293"/>
        <end position="314"/>
    </location>
</feature>
<dbReference type="Proteomes" id="UP001160390">
    <property type="component" value="Unassembled WGS sequence"/>
</dbReference>
<evidence type="ECO:0000313" key="8">
    <source>
        <dbReference type="Proteomes" id="UP001160390"/>
    </source>
</evidence>
<dbReference type="InterPro" id="IPR050121">
    <property type="entry name" value="Cytochrome_P450_monoxygenase"/>
</dbReference>
<dbReference type="Pfam" id="PF00067">
    <property type="entry name" value="p450"/>
    <property type="match status" value="1"/>
</dbReference>
<organism evidence="7 8">
    <name type="scientific">Clonostachys chloroleuca</name>
    <dbReference type="NCBI Taxonomy" id="1926264"/>
    <lineage>
        <taxon>Eukaryota</taxon>
        <taxon>Fungi</taxon>
        <taxon>Dikarya</taxon>
        <taxon>Ascomycota</taxon>
        <taxon>Pezizomycotina</taxon>
        <taxon>Sordariomycetes</taxon>
        <taxon>Hypocreomycetidae</taxon>
        <taxon>Hypocreales</taxon>
        <taxon>Bionectriaceae</taxon>
        <taxon>Clonostachys</taxon>
    </lineage>
</organism>
<feature type="transmembrane region" description="Helical" evidence="6">
    <location>
        <begin position="6"/>
        <end position="25"/>
    </location>
</feature>
<dbReference type="GO" id="GO:0020037">
    <property type="term" value="F:heme binding"/>
    <property type="evidence" value="ECO:0007669"/>
    <property type="project" value="InterPro"/>
</dbReference>
<evidence type="ECO:0000256" key="1">
    <source>
        <dbReference type="ARBA" id="ARBA00010617"/>
    </source>
</evidence>
<dbReference type="GO" id="GO:0004497">
    <property type="term" value="F:monooxygenase activity"/>
    <property type="evidence" value="ECO:0007669"/>
    <property type="project" value="InterPro"/>
</dbReference>
<evidence type="ECO:0000256" key="5">
    <source>
        <dbReference type="SAM" id="MobiDB-lite"/>
    </source>
</evidence>
<keyword evidence="2" id="KW-0349">Heme</keyword>
<feature type="region of interest" description="Disordered" evidence="5">
    <location>
        <begin position="240"/>
        <end position="259"/>
    </location>
</feature>
<dbReference type="InterPro" id="IPR001128">
    <property type="entry name" value="Cyt_P450"/>
</dbReference>
<gene>
    <name evidence="7" type="ORF">CCHLO57077_00011471</name>
</gene>
<keyword evidence="3" id="KW-0479">Metal-binding</keyword>
<reference evidence="7" key="1">
    <citation type="submission" date="2023-01" db="EMBL/GenBank/DDBJ databases">
        <authorList>
            <person name="Piombo E."/>
        </authorList>
    </citation>
    <scope>NUCLEOTIDE SEQUENCE</scope>
</reference>
<comment type="similarity">
    <text evidence="1">Belongs to the cytochrome P450 family.</text>
</comment>
<evidence type="ECO:0000256" key="2">
    <source>
        <dbReference type="ARBA" id="ARBA00022617"/>
    </source>
</evidence>
<dbReference type="EMBL" id="CABFNP030000426">
    <property type="protein sequence ID" value="CAI6014559.1"/>
    <property type="molecule type" value="Genomic_DNA"/>
</dbReference>
<dbReference type="SUPFAM" id="SSF48264">
    <property type="entry name" value="Cytochrome P450"/>
    <property type="match status" value="1"/>
</dbReference>
<evidence type="ECO:0000256" key="6">
    <source>
        <dbReference type="SAM" id="Phobius"/>
    </source>
</evidence>
<keyword evidence="6" id="KW-0812">Transmembrane</keyword>
<keyword evidence="8" id="KW-1185">Reference proteome</keyword>
<keyword evidence="4" id="KW-0408">Iron</keyword>
<evidence type="ECO:0000256" key="4">
    <source>
        <dbReference type="ARBA" id="ARBA00023004"/>
    </source>
</evidence>